<sequence>MVVIFNYLYYPGLALKDSNLPVPIDAPLSPACRFLIGPDDGITPTHFQSTASYADSHELPGSVADSSHQNGPRSDSNSNWIAPGTVSGEFLSPAHPGIHPPGLVCAYRFIGYASQRISIDIIEFGMQQKLGS</sequence>
<evidence type="ECO:0000256" key="1">
    <source>
        <dbReference type="SAM" id="MobiDB-lite"/>
    </source>
</evidence>
<gene>
    <name evidence="2" type="ORF">PXEA_LOCUS23900</name>
</gene>
<feature type="compositionally biased region" description="Polar residues" evidence="1">
    <location>
        <begin position="64"/>
        <end position="79"/>
    </location>
</feature>
<name>A0A448X809_9PLAT</name>
<reference evidence="2" key="1">
    <citation type="submission" date="2018-11" db="EMBL/GenBank/DDBJ databases">
        <authorList>
            <consortium name="Pathogen Informatics"/>
        </authorList>
    </citation>
    <scope>NUCLEOTIDE SEQUENCE</scope>
</reference>
<dbReference type="AlphaFoldDB" id="A0A448X809"/>
<accession>A0A448X809</accession>
<dbReference type="EMBL" id="CAAALY010112488">
    <property type="protein sequence ID" value="VEL30460.1"/>
    <property type="molecule type" value="Genomic_DNA"/>
</dbReference>
<feature type="region of interest" description="Disordered" evidence="1">
    <location>
        <begin position="57"/>
        <end position="79"/>
    </location>
</feature>
<protein>
    <recommendedName>
        <fullName evidence="4">CUB domain-containing protein</fullName>
    </recommendedName>
</protein>
<dbReference type="Proteomes" id="UP000784294">
    <property type="component" value="Unassembled WGS sequence"/>
</dbReference>
<dbReference type="InterPro" id="IPR035914">
    <property type="entry name" value="Sperma_CUB_dom_sf"/>
</dbReference>
<evidence type="ECO:0008006" key="4">
    <source>
        <dbReference type="Google" id="ProtNLM"/>
    </source>
</evidence>
<organism evidence="2 3">
    <name type="scientific">Protopolystoma xenopodis</name>
    <dbReference type="NCBI Taxonomy" id="117903"/>
    <lineage>
        <taxon>Eukaryota</taxon>
        <taxon>Metazoa</taxon>
        <taxon>Spiralia</taxon>
        <taxon>Lophotrochozoa</taxon>
        <taxon>Platyhelminthes</taxon>
        <taxon>Monogenea</taxon>
        <taxon>Polyopisthocotylea</taxon>
        <taxon>Polystomatidea</taxon>
        <taxon>Polystomatidae</taxon>
        <taxon>Protopolystoma</taxon>
    </lineage>
</organism>
<comment type="caution">
    <text evidence="2">The sequence shown here is derived from an EMBL/GenBank/DDBJ whole genome shotgun (WGS) entry which is preliminary data.</text>
</comment>
<dbReference type="OrthoDB" id="6022136at2759"/>
<evidence type="ECO:0000313" key="2">
    <source>
        <dbReference type="EMBL" id="VEL30460.1"/>
    </source>
</evidence>
<proteinExistence type="predicted"/>
<dbReference type="SUPFAM" id="SSF49854">
    <property type="entry name" value="Spermadhesin, CUB domain"/>
    <property type="match status" value="1"/>
</dbReference>
<evidence type="ECO:0000313" key="3">
    <source>
        <dbReference type="Proteomes" id="UP000784294"/>
    </source>
</evidence>
<keyword evidence="3" id="KW-1185">Reference proteome</keyword>